<evidence type="ECO:0000256" key="3">
    <source>
        <dbReference type="SAM" id="MobiDB-lite"/>
    </source>
</evidence>
<dbReference type="PANTHER" id="PTHR16435:SF6">
    <property type="entry name" value="IP09370P"/>
    <property type="match status" value="1"/>
</dbReference>
<dbReference type="Proteomes" id="UP000515163">
    <property type="component" value="Unplaced"/>
</dbReference>
<evidence type="ECO:0000313" key="5">
    <source>
        <dbReference type="Proteomes" id="UP000515163"/>
    </source>
</evidence>
<dbReference type="GO" id="GO:0032027">
    <property type="term" value="F:myosin light chain binding"/>
    <property type="evidence" value="ECO:0007669"/>
    <property type="project" value="InterPro"/>
</dbReference>
<dbReference type="GO" id="GO:0120212">
    <property type="term" value="C:sperm head-tail coupling apparatus"/>
    <property type="evidence" value="ECO:0007669"/>
    <property type="project" value="InterPro"/>
</dbReference>
<dbReference type="FunCoup" id="A0A6P8I7W3">
    <property type="interactions" value="35"/>
</dbReference>
<evidence type="ECO:0000256" key="2">
    <source>
        <dbReference type="ARBA" id="ARBA00022553"/>
    </source>
</evidence>
<protein>
    <submittedName>
        <fullName evidence="6">Spermatogenesis-associated protein 6-like isoform X1</fullName>
    </submittedName>
</protein>
<dbReference type="InterPro" id="IPR042769">
    <property type="entry name" value="SPATA6_fam"/>
</dbReference>
<proteinExistence type="inferred from homology"/>
<dbReference type="Pfam" id="PF14909">
    <property type="entry name" value="SPATA6"/>
    <property type="match status" value="1"/>
</dbReference>
<keyword evidence="5" id="KW-1185">Reference proteome</keyword>
<evidence type="ECO:0000259" key="4">
    <source>
        <dbReference type="Pfam" id="PF14909"/>
    </source>
</evidence>
<dbReference type="InParanoid" id="A0A6P8I7W3"/>
<dbReference type="OrthoDB" id="5963614at2759"/>
<dbReference type="RefSeq" id="XP_031561157.1">
    <property type="nucleotide sequence ID" value="XM_031705297.1"/>
</dbReference>
<keyword evidence="2" id="KW-0597">Phosphoprotein</keyword>
<dbReference type="GeneID" id="116297134"/>
<evidence type="ECO:0000313" key="6">
    <source>
        <dbReference type="RefSeq" id="XP_031561157.1"/>
    </source>
</evidence>
<dbReference type="InterPro" id="IPR032732">
    <property type="entry name" value="SPATA6_N"/>
</dbReference>
<dbReference type="AlphaFoldDB" id="A0A6P8I7W3"/>
<sequence>MPQKAFTCNVELDLYTVTCPGTLHLTDRNMVFLNVKLFGQTNRTKSVFASFPMNFNERFAVEQTFTSVSEPSQVVELLDEQLVVLELRQYSEHHRGGKLLGRYKQTTKEFLYPTPTLTGKGGIERDLLLSRTVNFNGIDPKLEFSSRTTVQEVTVRGISYQASNEYASEDSEESNSEESETEEEVVIHPNIFSPPFNEVHCVCECPRRPENKGMVVKRSRSLSPNRSRPRSASPTRQPPFRAGKADEGIISKREFHRSKKSRLRPLPAEGDPMPCPDCKTPHKDCIVCQAYYKVFGRDFLKHRFTLGKHRRTTSVPTYSSAASEPPILRSRQYFERDTGPAYHERAYSAPIPRTRLRFSSTPKVINDSFRAVPPPDEIHERVERIIRRHSPKPAYRSYIEMSDSDDDSLLSLQELRSEIDSARMESLDRSFEDPDHPTLGTRLDRSVTVPLSRGNYWSNQKALYTGRTHRDVFNESISSVYEDLYDNAV</sequence>
<reference evidence="6" key="1">
    <citation type="submission" date="2025-08" db="UniProtKB">
        <authorList>
            <consortium name="RefSeq"/>
        </authorList>
    </citation>
    <scope>IDENTIFICATION</scope>
    <source>
        <tissue evidence="6">Tentacle</tissue>
    </source>
</reference>
<feature type="region of interest" description="Disordered" evidence="3">
    <location>
        <begin position="213"/>
        <end position="268"/>
    </location>
</feature>
<dbReference type="KEGG" id="aten:116297134"/>
<dbReference type="GO" id="GO:0007283">
    <property type="term" value="P:spermatogenesis"/>
    <property type="evidence" value="ECO:0007669"/>
    <property type="project" value="InterPro"/>
</dbReference>
<feature type="compositionally biased region" description="Low complexity" evidence="3">
    <location>
        <begin position="221"/>
        <end position="239"/>
    </location>
</feature>
<feature type="compositionally biased region" description="Basic residues" evidence="3">
    <location>
        <begin position="254"/>
        <end position="263"/>
    </location>
</feature>
<feature type="compositionally biased region" description="Basic and acidic residues" evidence="3">
    <location>
        <begin position="243"/>
        <end position="253"/>
    </location>
</feature>
<accession>A0A6P8I7W3</accession>
<name>A0A6P8I7W3_ACTTE</name>
<evidence type="ECO:0000256" key="1">
    <source>
        <dbReference type="ARBA" id="ARBA00006215"/>
    </source>
</evidence>
<dbReference type="PANTHER" id="PTHR16435">
    <property type="entry name" value="SPERMATOGENESIS-ASSOCIATED PROTEIN 6 SPATA6"/>
    <property type="match status" value="1"/>
</dbReference>
<feature type="compositionally biased region" description="Acidic residues" evidence="3">
    <location>
        <begin position="167"/>
        <end position="184"/>
    </location>
</feature>
<comment type="similarity">
    <text evidence="1">Belongs to the SPATA6 family.</text>
</comment>
<feature type="region of interest" description="Disordered" evidence="3">
    <location>
        <begin position="161"/>
        <end position="185"/>
    </location>
</feature>
<feature type="domain" description="Spermatogenesis-associated protein 6 N-terminal" evidence="4">
    <location>
        <begin position="10"/>
        <end position="150"/>
    </location>
</feature>
<gene>
    <name evidence="6" type="primary">LOC116297134</name>
</gene>
<organism evidence="5 6">
    <name type="scientific">Actinia tenebrosa</name>
    <name type="common">Australian red waratah sea anemone</name>
    <dbReference type="NCBI Taxonomy" id="6105"/>
    <lineage>
        <taxon>Eukaryota</taxon>
        <taxon>Metazoa</taxon>
        <taxon>Cnidaria</taxon>
        <taxon>Anthozoa</taxon>
        <taxon>Hexacorallia</taxon>
        <taxon>Actiniaria</taxon>
        <taxon>Actiniidae</taxon>
        <taxon>Actinia</taxon>
    </lineage>
</organism>